<protein>
    <submittedName>
        <fullName evidence="5">AraC-type DNA-binding protein</fullName>
    </submittedName>
</protein>
<evidence type="ECO:0000313" key="6">
    <source>
        <dbReference type="Proteomes" id="UP000190852"/>
    </source>
</evidence>
<dbReference type="SUPFAM" id="SSF46689">
    <property type="entry name" value="Homeodomain-like"/>
    <property type="match status" value="1"/>
</dbReference>
<dbReference type="InterPro" id="IPR009057">
    <property type="entry name" value="Homeodomain-like_sf"/>
</dbReference>
<keyword evidence="6" id="KW-1185">Reference proteome</keyword>
<dbReference type="AlphaFoldDB" id="A0A1T5DL29"/>
<dbReference type="PROSITE" id="PS01124">
    <property type="entry name" value="HTH_ARAC_FAMILY_2"/>
    <property type="match status" value="1"/>
</dbReference>
<reference evidence="6" key="1">
    <citation type="submission" date="2017-02" db="EMBL/GenBank/DDBJ databases">
        <authorList>
            <person name="Varghese N."/>
            <person name="Submissions S."/>
        </authorList>
    </citation>
    <scope>NUCLEOTIDE SEQUENCE [LARGE SCALE GENOMIC DNA]</scope>
    <source>
        <strain evidence="6">DSM 24967</strain>
    </source>
</reference>
<keyword evidence="2 5" id="KW-0238">DNA-binding</keyword>
<dbReference type="InterPro" id="IPR020449">
    <property type="entry name" value="Tscrpt_reg_AraC-type_HTH"/>
</dbReference>
<dbReference type="Gene3D" id="1.10.10.60">
    <property type="entry name" value="Homeodomain-like"/>
    <property type="match status" value="2"/>
</dbReference>
<accession>A0A1T5DL29</accession>
<organism evidence="5 6">
    <name type="scientific">Parabacteroides chartae</name>
    <dbReference type="NCBI Taxonomy" id="1037355"/>
    <lineage>
        <taxon>Bacteria</taxon>
        <taxon>Pseudomonadati</taxon>
        <taxon>Bacteroidota</taxon>
        <taxon>Bacteroidia</taxon>
        <taxon>Bacteroidales</taxon>
        <taxon>Tannerellaceae</taxon>
        <taxon>Parabacteroides</taxon>
    </lineage>
</organism>
<dbReference type="PROSITE" id="PS00041">
    <property type="entry name" value="HTH_ARAC_FAMILY_1"/>
    <property type="match status" value="1"/>
</dbReference>
<dbReference type="PANTHER" id="PTHR43280">
    <property type="entry name" value="ARAC-FAMILY TRANSCRIPTIONAL REGULATOR"/>
    <property type="match status" value="1"/>
</dbReference>
<proteinExistence type="predicted"/>
<sequence length="295" mass="33828">MEPAEDYLKEVTPLGEDDCFVIIHRPQKRGFEYPLHIHPEFELNYLEGAKGALRIVGDSMEEIGDKDLVMVAGGTKHAYSNHHCAAESVCEITIQFRADVFDSILNTRHFKSIRQMFEDASKGLVFSSDMLDRIIPELKKLTKDDSDSFHSFLHMVEILKILSSDNQMRLLSSENIVDGFSSSENEKLESILRFMHEKFRESIMLGEVSRSSGMSEASLTRFLKRRTGKTFIDTLNDIRISQAVCCLIDTSASITEICYNCGFNNVSNFNRIFKKRKGCTPTDYRQKYEKSRFKL</sequence>
<dbReference type="GO" id="GO:0003700">
    <property type="term" value="F:DNA-binding transcription factor activity"/>
    <property type="evidence" value="ECO:0007669"/>
    <property type="project" value="InterPro"/>
</dbReference>
<dbReference type="PANTHER" id="PTHR43280:SF27">
    <property type="entry name" value="TRANSCRIPTIONAL REGULATOR MTLR"/>
    <property type="match status" value="1"/>
</dbReference>
<name>A0A1T5DL29_9BACT</name>
<feature type="domain" description="HTH araC/xylS-type" evidence="4">
    <location>
        <begin position="189"/>
        <end position="287"/>
    </location>
</feature>
<keyword evidence="1" id="KW-0805">Transcription regulation</keyword>
<evidence type="ECO:0000259" key="4">
    <source>
        <dbReference type="PROSITE" id="PS01124"/>
    </source>
</evidence>
<dbReference type="GO" id="GO:0043565">
    <property type="term" value="F:sequence-specific DNA binding"/>
    <property type="evidence" value="ECO:0007669"/>
    <property type="project" value="InterPro"/>
</dbReference>
<evidence type="ECO:0000256" key="3">
    <source>
        <dbReference type="ARBA" id="ARBA00023163"/>
    </source>
</evidence>
<dbReference type="Pfam" id="PF12833">
    <property type="entry name" value="HTH_18"/>
    <property type="match status" value="1"/>
</dbReference>
<dbReference type="Proteomes" id="UP000190852">
    <property type="component" value="Unassembled WGS sequence"/>
</dbReference>
<evidence type="ECO:0000256" key="1">
    <source>
        <dbReference type="ARBA" id="ARBA00023015"/>
    </source>
</evidence>
<dbReference type="PRINTS" id="PR00032">
    <property type="entry name" value="HTHARAC"/>
</dbReference>
<dbReference type="SMART" id="SM00342">
    <property type="entry name" value="HTH_ARAC"/>
    <property type="match status" value="1"/>
</dbReference>
<dbReference type="InterPro" id="IPR018062">
    <property type="entry name" value="HTH_AraC-typ_CS"/>
</dbReference>
<evidence type="ECO:0000256" key="2">
    <source>
        <dbReference type="ARBA" id="ARBA00023125"/>
    </source>
</evidence>
<dbReference type="RefSeq" id="WP_079683947.1">
    <property type="nucleotide sequence ID" value="NZ_FUYQ01000019.1"/>
</dbReference>
<dbReference type="InterPro" id="IPR018060">
    <property type="entry name" value="HTH_AraC"/>
</dbReference>
<dbReference type="EMBL" id="FUYQ01000019">
    <property type="protein sequence ID" value="SKB72347.1"/>
    <property type="molecule type" value="Genomic_DNA"/>
</dbReference>
<evidence type="ECO:0000313" key="5">
    <source>
        <dbReference type="EMBL" id="SKB72347.1"/>
    </source>
</evidence>
<gene>
    <name evidence="5" type="ORF">SAMN05660349_02510</name>
</gene>
<keyword evidence="3" id="KW-0804">Transcription</keyword>